<proteinExistence type="predicted"/>
<dbReference type="EMBL" id="KZ857482">
    <property type="protein sequence ID" value="RDX42547.1"/>
    <property type="molecule type" value="Genomic_DNA"/>
</dbReference>
<protein>
    <submittedName>
        <fullName evidence="1">Uncharacterized protein</fullName>
    </submittedName>
</protein>
<dbReference type="Proteomes" id="UP000256964">
    <property type="component" value="Unassembled WGS sequence"/>
</dbReference>
<dbReference type="AlphaFoldDB" id="A0A371CQP3"/>
<reference evidence="1 2" key="1">
    <citation type="journal article" date="2018" name="Biotechnol. Biofuels">
        <title>Integrative visual omics of the white-rot fungus Polyporus brumalis exposes the biotechnological potential of its oxidative enzymes for delignifying raw plant biomass.</title>
        <authorList>
            <person name="Miyauchi S."/>
            <person name="Rancon A."/>
            <person name="Drula E."/>
            <person name="Hage H."/>
            <person name="Chaduli D."/>
            <person name="Favel A."/>
            <person name="Grisel S."/>
            <person name="Henrissat B."/>
            <person name="Herpoel-Gimbert I."/>
            <person name="Ruiz-Duenas F.J."/>
            <person name="Chevret D."/>
            <person name="Hainaut M."/>
            <person name="Lin J."/>
            <person name="Wang M."/>
            <person name="Pangilinan J."/>
            <person name="Lipzen A."/>
            <person name="Lesage-Meessen L."/>
            <person name="Navarro D."/>
            <person name="Riley R."/>
            <person name="Grigoriev I.V."/>
            <person name="Zhou S."/>
            <person name="Raouche S."/>
            <person name="Rosso M.N."/>
        </authorList>
    </citation>
    <scope>NUCLEOTIDE SEQUENCE [LARGE SCALE GENOMIC DNA]</scope>
    <source>
        <strain evidence="1 2">BRFM 1820</strain>
    </source>
</reference>
<sequence>MESPLHIDSVSRLDSGHCLRRTRYPAHVYMLMLTPHDRTLTEALSKCRLRNIDLGQRSDRPGPKSHRGLVAARRQRLCSFRSFVASVMRSLLGENDSERTLRTSFSLIPPSFPPFPSSPSRSSYHSDCSVTYCAGQESITSTPTPYETHLLFV</sequence>
<evidence type="ECO:0000313" key="1">
    <source>
        <dbReference type="EMBL" id="RDX42547.1"/>
    </source>
</evidence>
<keyword evidence="2" id="KW-1185">Reference proteome</keyword>
<organism evidence="1 2">
    <name type="scientific">Lentinus brumalis</name>
    <dbReference type="NCBI Taxonomy" id="2498619"/>
    <lineage>
        <taxon>Eukaryota</taxon>
        <taxon>Fungi</taxon>
        <taxon>Dikarya</taxon>
        <taxon>Basidiomycota</taxon>
        <taxon>Agaricomycotina</taxon>
        <taxon>Agaricomycetes</taxon>
        <taxon>Polyporales</taxon>
        <taxon>Polyporaceae</taxon>
        <taxon>Lentinus</taxon>
    </lineage>
</organism>
<name>A0A371CQP3_9APHY</name>
<accession>A0A371CQP3</accession>
<evidence type="ECO:0000313" key="2">
    <source>
        <dbReference type="Proteomes" id="UP000256964"/>
    </source>
</evidence>
<gene>
    <name evidence="1" type="ORF">OH76DRAFT_1411033</name>
</gene>